<dbReference type="InterPro" id="IPR050706">
    <property type="entry name" value="Cyclic-di-GMP_PDE-like"/>
</dbReference>
<dbReference type="RefSeq" id="WP_092940865.1">
    <property type="nucleotide sequence ID" value="NZ_FONX01000015.1"/>
</dbReference>
<dbReference type="PROSITE" id="PS50883">
    <property type="entry name" value="EAL"/>
    <property type="match status" value="1"/>
</dbReference>
<dbReference type="Pfam" id="PF00563">
    <property type="entry name" value="EAL"/>
    <property type="match status" value="1"/>
</dbReference>
<dbReference type="Gene3D" id="3.20.20.450">
    <property type="entry name" value="EAL domain"/>
    <property type="match status" value="1"/>
</dbReference>
<gene>
    <name evidence="4" type="ORF">SAMN04489711_1154</name>
</gene>
<dbReference type="SUPFAM" id="SSF52172">
    <property type="entry name" value="CheY-like"/>
    <property type="match status" value="1"/>
</dbReference>
<proteinExistence type="predicted"/>
<evidence type="ECO:0000313" key="4">
    <source>
        <dbReference type="EMBL" id="SFF16676.1"/>
    </source>
</evidence>
<dbReference type="SMART" id="SM00052">
    <property type="entry name" value="EAL"/>
    <property type="match status" value="1"/>
</dbReference>
<organism evidence="4 5">
    <name type="scientific">Paracidovorax wautersii</name>
    <dbReference type="NCBI Taxonomy" id="1177982"/>
    <lineage>
        <taxon>Bacteria</taxon>
        <taxon>Pseudomonadati</taxon>
        <taxon>Pseudomonadota</taxon>
        <taxon>Betaproteobacteria</taxon>
        <taxon>Burkholderiales</taxon>
        <taxon>Comamonadaceae</taxon>
        <taxon>Paracidovorax</taxon>
    </lineage>
</organism>
<dbReference type="InterPro" id="IPR001789">
    <property type="entry name" value="Sig_transdc_resp-reg_receiver"/>
</dbReference>
<comment type="caution">
    <text evidence="1">Lacks conserved residue(s) required for the propagation of feature annotation.</text>
</comment>
<feature type="domain" description="EAL" evidence="3">
    <location>
        <begin position="146"/>
        <end position="399"/>
    </location>
</feature>
<evidence type="ECO:0000256" key="1">
    <source>
        <dbReference type="PROSITE-ProRule" id="PRU00169"/>
    </source>
</evidence>
<evidence type="ECO:0000259" key="3">
    <source>
        <dbReference type="PROSITE" id="PS50883"/>
    </source>
</evidence>
<dbReference type="Pfam" id="PF00072">
    <property type="entry name" value="Response_reg"/>
    <property type="match status" value="1"/>
</dbReference>
<dbReference type="PANTHER" id="PTHR33121:SF79">
    <property type="entry name" value="CYCLIC DI-GMP PHOSPHODIESTERASE PDED-RELATED"/>
    <property type="match status" value="1"/>
</dbReference>
<name>A0A1I2GIV8_9BURK</name>
<protein>
    <submittedName>
        <fullName evidence="4">EAL domain, c-di-GMP-specific phosphodiesterase class I (Or its enzymatically inactive variant)</fullName>
    </submittedName>
</protein>
<dbReference type="PROSITE" id="PS50110">
    <property type="entry name" value="RESPONSE_REGULATORY"/>
    <property type="match status" value="1"/>
</dbReference>
<dbReference type="PANTHER" id="PTHR33121">
    <property type="entry name" value="CYCLIC DI-GMP PHOSPHODIESTERASE PDEF"/>
    <property type="match status" value="1"/>
</dbReference>
<dbReference type="CDD" id="cd01948">
    <property type="entry name" value="EAL"/>
    <property type="match status" value="1"/>
</dbReference>
<evidence type="ECO:0000259" key="2">
    <source>
        <dbReference type="PROSITE" id="PS50110"/>
    </source>
</evidence>
<feature type="domain" description="Response regulatory" evidence="2">
    <location>
        <begin position="12"/>
        <end position="130"/>
    </location>
</feature>
<dbReference type="OrthoDB" id="9813903at2"/>
<accession>A0A1I2GIV8</accession>
<dbReference type="CDD" id="cd00156">
    <property type="entry name" value="REC"/>
    <property type="match status" value="1"/>
</dbReference>
<dbReference type="InterPro" id="IPR011006">
    <property type="entry name" value="CheY-like_superfamily"/>
</dbReference>
<dbReference type="EMBL" id="FONX01000015">
    <property type="protein sequence ID" value="SFF16676.1"/>
    <property type="molecule type" value="Genomic_DNA"/>
</dbReference>
<keyword evidence="5" id="KW-1185">Reference proteome</keyword>
<dbReference type="AlphaFoldDB" id="A0A1I2GIV8"/>
<evidence type="ECO:0000313" key="5">
    <source>
        <dbReference type="Proteomes" id="UP000199119"/>
    </source>
</evidence>
<reference evidence="5" key="1">
    <citation type="submission" date="2016-10" db="EMBL/GenBank/DDBJ databases">
        <authorList>
            <person name="Varghese N."/>
            <person name="Submissions S."/>
        </authorList>
    </citation>
    <scope>NUCLEOTIDE SEQUENCE [LARGE SCALE GENOMIC DNA]</scope>
    <source>
        <strain evidence="5">DSM 27981</strain>
    </source>
</reference>
<dbReference type="GO" id="GO:0000160">
    <property type="term" value="P:phosphorelay signal transduction system"/>
    <property type="evidence" value="ECO:0007669"/>
    <property type="project" value="InterPro"/>
</dbReference>
<dbReference type="Gene3D" id="3.40.50.2300">
    <property type="match status" value="1"/>
</dbReference>
<dbReference type="Proteomes" id="UP000199119">
    <property type="component" value="Unassembled WGS sequence"/>
</dbReference>
<dbReference type="SMART" id="SM00448">
    <property type="entry name" value="REC"/>
    <property type="match status" value="1"/>
</dbReference>
<sequence length="410" mass="44817">MTSPESTWSRRSVLVVDDSALQRQHVARLCMALGVGQVVEAAHGLAALEQLSLLDAPPDLLIIALEMPAMDGIELVEALQLRGVRSPVVLLSSRDDALIDSVQSLGHGVKRGLRKPLARDDLRDVLRECLAAPQAGAESGRGRPPSSICAQVLEQAILTRQIVPHFQPKIDTNTGILRGVEALARWHDPERGTVPPDEFIAVAERESLIHALTLSVVDQSFAQCALWQSRGMRLTMAVNISPELLTRPDLVAEVCALQQQHGLDPSQITLEITESTAVESQGAAHAALVRFRLKGFGLSIDDYGTGFSSMQQLSRIPFTELKIDRSFVHGAHRRRSLRVILESALDMARRLNLATVAEGVETLEDWRLLQSFGCTSAQGWFIAKAMPGSALPAWNKGHGARLPELRLPRR</sequence>
<dbReference type="InterPro" id="IPR001633">
    <property type="entry name" value="EAL_dom"/>
</dbReference>
<dbReference type="STRING" id="1177982.SAMN04489711_1154"/>
<dbReference type="InterPro" id="IPR035919">
    <property type="entry name" value="EAL_sf"/>
</dbReference>
<dbReference type="SUPFAM" id="SSF141868">
    <property type="entry name" value="EAL domain-like"/>
    <property type="match status" value="1"/>
</dbReference>
<dbReference type="GO" id="GO:0071111">
    <property type="term" value="F:cyclic-guanylate-specific phosphodiesterase activity"/>
    <property type="evidence" value="ECO:0007669"/>
    <property type="project" value="InterPro"/>
</dbReference>